<reference evidence="1 2" key="1">
    <citation type="journal article" date="2010" name="Nature">
        <title>Genome sequence of the palaeopolyploid soybean.</title>
        <authorList>
            <person name="Schmutz J."/>
            <person name="Cannon S.B."/>
            <person name="Schlueter J."/>
            <person name="Ma J."/>
            <person name="Mitros T."/>
            <person name="Nelson W."/>
            <person name="Hyten D.L."/>
            <person name="Song Q."/>
            <person name="Thelen J.J."/>
            <person name="Cheng J."/>
            <person name="Xu D."/>
            <person name="Hellsten U."/>
            <person name="May G.D."/>
            <person name="Yu Y."/>
            <person name="Sakurai T."/>
            <person name="Umezawa T."/>
            <person name="Bhattacharyya M.K."/>
            <person name="Sandhu D."/>
            <person name="Valliyodan B."/>
            <person name="Lindquist E."/>
            <person name="Peto M."/>
            <person name="Grant D."/>
            <person name="Shu S."/>
            <person name="Goodstein D."/>
            <person name="Barry K."/>
            <person name="Futrell-Griggs M."/>
            <person name="Abernathy B."/>
            <person name="Du J."/>
            <person name="Tian Z."/>
            <person name="Zhu L."/>
            <person name="Gill N."/>
            <person name="Joshi T."/>
            <person name="Libault M."/>
            <person name="Sethuraman A."/>
            <person name="Zhang X.-C."/>
            <person name="Shinozaki K."/>
            <person name="Nguyen H.T."/>
            <person name="Wing R.A."/>
            <person name="Cregan P."/>
            <person name="Specht J."/>
            <person name="Grimwood J."/>
            <person name="Rokhsar D."/>
            <person name="Stacey G."/>
            <person name="Shoemaker R.C."/>
            <person name="Jackson S.A."/>
        </authorList>
    </citation>
    <scope>NUCLEOTIDE SEQUENCE [LARGE SCALE GENOMIC DNA]</scope>
    <source>
        <strain evidence="2">cv. Williams 82</strain>
        <tissue evidence="1">Callus</tissue>
    </source>
</reference>
<dbReference type="InParanoid" id="A0A0R0GH34"/>
<dbReference type="AlphaFoldDB" id="A0A0R0GH34"/>
<gene>
    <name evidence="1" type="ORF">GLYMA_13G010900</name>
</gene>
<keyword evidence="3" id="KW-1185">Reference proteome</keyword>
<dbReference type="EMBL" id="CM000846">
    <property type="protein sequence ID" value="KRH17734.1"/>
    <property type="molecule type" value="Genomic_DNA"/>
</dbReference>
<evidence type="ECO:0000313" key="2">
    <source>
        <dbReference type="EnsemblPlants" id="KRH17734"/>
    </source>
</evidence>
<evidence type="ECO:0000313" key="1">
    <source>
        <dbReference type="EMBL" id="KRH17734.1"/>
    </source>
</evidence>
<reference evidence="2" key="2">
    <citation type="submission" date="2018-02" db="UniProtKB">
        <authorList>
            <consortium name="EnsemblPlants"/>
        </authorList>
    </citation>
    <scope>IDENTIFICATION</scope>
    <source>
        <strain evidence="2">Williams 82</strain>
    </source>
</reference>
<dbReference type="Gramene" id="KRH17734">
    <property type="protein sequence ID" value="KRH17734"/>
    <property type="gene ID" value="GLYMA_13G010900"/>
</dbReference>
<proteinExistence type="predicted"/>
<dbReference type="EnsemblPlants" id="KRH17734">
    <property type="protein sequence ID" value="KRH17734"/>
    <property type="gene ID" value="GLYMA_13G010900"/>
</dbReference>
<evidence type="ECO:0000313" key="3">
    <source>
        <dbReference type="Proteomes" id="UP000008827"/>
    </source>
</evidence>
<accession>A0A0R0GH34</accession>
<name>A0A0R0GH34_SOYBN</name>
<reference evidence="1" key="3">
    <citation type="submission" date="2018-07" db="EMBL/GenBank/DDBJ databases">
        <title>WGS assembly of Glycine max.</title>
        <authorList>
            <person name="Schmutz J."/>
            <person name="Cannon S."/>
            <person name="Schlueter J."/>
            <person name="Ma J."/>
            <person name="Mitros T."/>
            <person name="Nelson W."/>
            <person name="Hyten D."/>
            <person name="Song Q."/>
            <person name="Thelen J."/>
            <person name="Cheng J."/>
            <person name="Xu D."/>
            <person name="Hellsten U."/>
            <person name="May G."/>
            <person name="Yu Y."/>
            <person name="Sakurai T."/>
            <person name="Umezawa T."/>
            <person name="Bhattacharyya M."/>
            <person name="Sandhu D."/>
            <person name="Valliyodan B."/>
            <person name="Lindquist E."/>
            <person name="Peto M."/>
            <person name="Grant D."/>
            <person name="Shu S."/>
            <person name="Goodstein D."/>
            <person name="Barry K."/>
            <person name="Futrell-Griggs M."/>
            <person name="Abernathy B."/>
            <person name="Du J."/>
            <person name="Tian Z."/>
            <person name="Zhu L."/>
            <person name="Gill N."/>
            <person name="Joshi T."/>
            <person name="Libault M."/>
            <person name="Sethuraman A."/>
            <person name="Zhang X."/>
            <person name="Shinozaki K."/>
            <person name="Nguyen H."/>
            <person name="Wing R."/>
            <person name="Cregan P."/>
            <person name="Specht J."/>
            <person name="Grimwood J."/>
            <person name="Rokhsar D."/>
            <person name="Stacey G."/>
            <person name="Shoemaker R."/>
            <person name="Jackson S."/>
        </authorList>
    </citation>
    <scope>NUCLEOTIDE SEQUENCE</scope>
    <source>
        <tissue evidence="1">Callus</tissue>
    </source>
</reference>
<organism evidence="1">
    <name type="scientific">Glycine max</name>
    <name type="common">Soybean</name>
    <name type="synonym">Glycine hispida</name>
    <dbReference type="NCBI Taxonomy" id="3847"/>
    <lineage>
        <taxon>Eukaryota</taxon>
        <taxon>Viridiplantae</taxon>
        <taxon>Streptophyta</taxon>
        <taxon>Embryophyta</taxon>
        <taxon>Tracheophyta</taxon>
        <taxon>Spermatophyta</taxon>
        <taxon>Magnoliopsida</taxon>
        <taxon>eudicotyledons</taxon>
        <taxon>Gunneridae</taxon>
        <taxon>Pentapetalae</taxon>
        <taxon>rosids</taxon>
        <taxon>fabids</taxon>
        <taxon>Fabales</taxon>
        <taxon>Fabaceae</taxon>
        <taxon>Papilionoideae</taxon>
        <taxon>50 kb inversion clade</taxon>
        <taxon>NPAAA clade</taxon>
        <taxon>indigoferoid/millettioid clade</taxon>
        <taxon>Phaseoleae</taxon>
        <taxon>Glycine</taxon>
        <taxon>Glycine subgen. Soja</taxon>
    </lineage>
</organism>
<dbReference type="Proteomes" id="UP000008827">
    <property type="component" value="Chromosome 13"/>
</dbReference>
<sequence length="54" mass="6542">MAREIGRTFQHMLRQEPRLKLLVMPKNISSSESLRKEKRKKEHLWHDLVIVLSF</sequence>
<protein>
    <submittedName>
        <fullName evidence="1 2">Uncharacterized protein</fullName>
    </submittedName>
</protein>